<dbReference type="Proteomes" id="UP000004994">
    <property type="component" value="Chromosome 11"/>
</dbReference>
<organism evidence="2">
    <name type="scientific">Solanum lycopersicum</name>
    <name type="common">Tomato</name>
    <name type="synonym">Lycopersicon esculentum</name>
    <dbReference type="NCBI Taxonomy" id="4081"/>
    <lineage>
        <taxon>Eukaryota</taxon>
        <taxon>Viridiplantae</taxon>
        <taxon>Streptophyta</taxon>
        <taxon>Embryophyta</taxon>
        <taxon>Tracheophyta</taxon>
        <taxon>Spermatophyta</taxon>
        <taxon>Magnoliopsida</taxon>
        <taxon>eudicotyledons</taxon>
        <taxon>Gunneridae</taxon>
        <taxon>Pentapetalae</taxon>
        <taxon>asterids</taxon>
        <taxon>lamiids</taxon>
        <taxon>Solanales</taxon>
        <taxon>Solanaceae</taxon>
        <taxon>Solanoideae</taxon>
        <taxon>Solaneae</taxon>
        <taxon>Solanum</taxon>
        <taxon>Solanum subgen. Lycopersicon</taxon>
    </lineage>
</organism>
<evidence type="ECO:0000313" key="2">
    <source>
        <dbReference type="EnsemblPlants" id="Solyc11g068835.1.1"/>
    </source>
</evidence>
<dbReference type="PaxDb" id="4081-Solyc11g068840.1.1"/>
<dbReference type="InterPro" id="IPR019557">
    <property type="entry name" value="AminoTfrase-like_pln_mobile"/>
</dbReference>
<dbReference type="AlphaFoldDB" id="A0A3Q7IZF3"/>
<dbReference type="Pfam" id="PF10536">
    <property type="entry name" value="PMD"/>
    <property type="match status" value="1"/>
</dbReference>
<reference evidence="2" key="1">
    <citation type="journal article" date="2012" name="Nature">
        <title>The tomato genome sequence provides insights into fleshy fruit evolution.</title>
        <authorList>
            <consortium name="Tomato Genome Consortium"/>
        </authorList>
    </citation>
    <scope>NUCLEOTIDE SEQUENCE [LARGE SCALE GENOMIC DNA]</scope>
    <source>
        <strain evidence="2">cv. Heinz 1706</strain>
    </source>
</reference>
<dbReference type="Gramene" id="Solyc11g068835.1.1">
    <property type="protein sequence ID" value="Solyc11g068835.1.1"/>
    <property type="gene ID" value="Solyc11g068835.1"/>
</dbReference>
<dbReference type="InterPro" id="IPR044824">
    <property type="entry name" value="MAIN-like"/>
</dbReference>
<protein>
    <recommendedName>
        <fullName evidence="1">Aminotransferase-like plant mobile domain-containing protein</fullName>
    </recommendedName>
</protein>
<name>A0A3Q7IZF3_SOLLC</name>
<sequence length="293" mass="34169">MERVVNPGPIDRTLLLSQHEHKSELLWKGEIPYSNLMRTVHMNDAWNLFRLHRPHERVEEILRKSGLYDVVCVGRMQYDRALVTTMVECWMPETHCFHLPFGEVTITLQDVQDATRRIRPWRTLLETLTECTIAPTDMDGASRVRIHSITSYLRDQLQVDPIRDATPVERVERIARLYMLVILGGILFPNTSGNLISLQYLAFLDPIHDVGKYSWGSAVLAYLYRALCRASIGNVWCWERILPVQPSAPPQHDGDMLLPYARRWTREIDRDTESHHVLIPIRDQLDRMTEDQH</sequence>
<accession>A0A3Q7IZF3</accession>
<reference evidence="2" key="2">
    <citation type="submission" date="2019-01" db="UniProtKB">
        <authorList>
            <consortium name="EnsemblPlants"/>
        </authorList>
    </citation>
    <scope>IDENTIFICATION</scope>
    <source>
        <strain evidence="2">cv. Heinz 1706</strain>
    </source>
</reference>
<dbReference type="InParanoid" id="A0A3Q7IZF3"/>
<evidence type="ECO:0000313" key="3">
    <source>
        <dbReference type="Proteomes" id="UP000004994"/>
    </source>
</evidence>
<evidence type="ECO:0000259" key="1">
    <source>
        <dbReference type="Pfam" id="PF10536"/>
    </source>
</evidence>
<dbReference type="PANTHER" id="PTHR46033:SF60">
    <property type="entry name" value="AMINOTRANSFERASE-LIKE PLANT MOBILE DOMAIN-CONTAINING PROTEIN"/>
    <property type="match status" value="1"/>
</dbReference>
<dbReference type="OMA" id="WALITIM"/>
<dbReference type="STRING" id="4081.A0A3Q7IZF3"/>
<dbReference type="EnsemblPlants" id="Solyc11g068835.1.1">
    <property type="protein sequence ID" value="Solyc11g068835.1.1"/>
    <property type="gene ID" value="Solyc11g068835.1"/>
</dbReference>
<feature type="domain" description="Aminotransferase-like plant mobile" evidence="1">
    <location>
        <begin position="66"/>
        <end position="292"/>
    </location>
</feature>
<keyword evidence="3" id="KW-1185">Reference proteome</keyword>
<dbReference type="PANTHER" id="PTHR46033">
    <property type="entry name" value="PROTEIN MAIN-LIKE 2"/>
    <property type="match status" value="1"/>
</dbReference>
<proteinExistence type="predicted"/>
<dbReference type="GO" id="GO:0010073">
    <property type="term" value="P:meristem maintenance"/>
    <property type="evidence" value="ECO:0007669"/>
    <property type="project" value="InterPro"/>
</dbReference>